<dbReference type="AlphaFoldDB" id="A0AAV3P3L6"/>
<feature type="region of interest" description="Disordered" evidence="1">
    <location>
        <begin position="1"/>
        <end position="24"/>
    </location>
</feature>
<feature type="compositionally biased region" description="Basic and acidic residues" evidence="1">
    <location>
        <begin position="1"/>
        <end position="11"/>
    </location>
</feature>
<feature type="compositionally biased region" description="Polar residues" evidence="1">
    <location>
        <begin position="13"/>
        <end position="24"/>
    </location>
</feature>
<gene>
    <name evidence="2" type="ORF">LIER_05547</name>
</gene>
<evidence type="ECO:0000313" key="3">
    <source>
        <dbReference type="Proteomes" id="UP001454036"/>
    </source>
</evidence>
<accession>A0AAV3P3L6</accession>
<proteinExistence type="predicted"/>
<keyword evidence="3" id="KW-1185">Reference proteome</keyword>
<evidence type="ECO:0000313" key="2">
    <source>
        <dbReference type="EMBL" id="GAA0145326.1"/>
    </source>
</evidence>
<evidence type="ECO:0000256" key="1">
    <source>
        <dbReference type="SAM" id="MobiDB-lite"/>
    </source>
</evidence>
<dbReference type="Proteomes" id="UP001454036">
    <property type="component" value="Unassembled WGS sequence"/>
</dbReference>
<protein>
    <submittedName>
        <fullName evidence="2">Uncharacterized protein</fullName>
    </submittedName>
</protein>
<reference evidence="2 3" key="1">
    <citation type="submission" date="2024-01" db="EMBL/GenBank/DDBJ databases">
        <title>The complete chloroplast genome sequence of Lithospermum erythrorhizon: insights into the phylogenetic relationship among Boraginaceae species and the maternal lineages of purple gromwells.</title>
        <authorList>
            <person name="Okada T."/>
            <person name="Watanabe K."/>
        </authorList>
    </citation>
    <scope>NUCLEOTIDE SEQUENCE [LARGE SCALE GENOMIC DNA]</scope>
</reference>
<dbReference type="EMBL" id="BAABME010000764">
    <property type="protein sequence ID" value="GAA0145326.1"/>
    <property type="molecule type" value="Genomic_DNA"/>
</dbReference>
<comment type="caution">
    <text evidence="2">The sequence shown here is derived from an EMBL/GenBank/DDBJ whole genome shotgun (WGS) entry which is preliminary data.</text>
</comment>
<name>A0AAV3P3L6_LITER</name>
<organism evidence="2 3">
    <name type="scientific">Lithospermum erythrorhizon</name>
    <name type="common">Purple gromwell</name>
    <name type="synonym">Lithospermum officinale var. erythrorhizon</name>
    <dbReference type="NCBI Taxonomy" id="34254"/>
    <lineage>
        <taxon>Eukaryota</taxon>
        <taxon>Viridiplantae</taxon>
        <taxon>Streptophyta</taxon>
        <taxon>Embryophyta</taxon>
        <taxon>Tracheophyta</taxon>
        <taxon>Spermatophyta</taxon>
        <taxon>Magnoliopsida</taxon>
        <taxon>eudicotyledons</taxon>
        <taxon>Gunneridae</taxon>
        <taxon>Pentapetalae</taxon>
        <taxon>asterids</taxon>
        <taxon>lamiids</taxon>
        <taxon>Boraginales</taxon>
        <taxon>Boraginaceae</taxon>
        <taxon>Boraginoideae</taxon>
        <taxon>Lithospermeae</taxon>
        <taxon>Lithospermum</taxon>
    </lineage>
</organism>
<sequence length="122" mass="14459">MDLSHDDRLEAKPSSSRAEPSNSVHGERIFLSFGTRHIEAQFGRLIFQSTVEPDQTELNLVPRTDQKIEIIAFIEGLRMRKFNESFMKKRSSRLEEVKEWAYKYIQIEEARKRQRKDMESVQ</sequence>